<keyword evidence="3 11" id="KW-0328">Glycosyltransferase</keyword>
<evidence type="ECO:0000256" key="4">
    <source>
        <dbReference type="ARBA" id="ARBA00022679"/>
    </source>
</evidence>
<evidence type="ECO:0000256" key="9">
    <source>
        <dbReference type="ARBA" id="ARBA00023136"/>
    </source>
</evidence>
<keyword evidence="13" id="KW-1185">Reference proteome</keyword>
<feature type="transmembrane region" description="Helical" evidence="11">
    <location>
        <begin position="7"/>
        <end position="30"/>
    </location>
</feature>
<evidence type="ECO:0000256" key="1">
    <source>
        <dbReference type="ARBA" id="ARBA00004141"/>
    </source>
</evidence>
<comment type="caution">
    <text evidence="12">The sequence shown here is derived from an EMBL/GenBank/DDBJ whole genome shotgun (WGS) entry which is preliminary data.</text>
</comment>
<dbReference type="InterPro" id="IPR001182">
    <property type="entry name" value="FtsW/RodA"/>
</dbReference>
<keyword evidence="7 11" id="KW-0573">Peptidoglycan synthesis</keyword>
<evidence type="ECO:0000313" key="13">
    <source>
        <dbReference type="Proteomes" id="UP001314181"/>
    </source>
</evidence>
<keyword evidence="4 11" id="KW-0808">Transferase</keyword>
<protein>
    <recommendedName>
        <fullName evidence="11">Peptidoglycan glycosyltransferase MrdB</fullName>
        <shortName evidence="11">PGT</shortName>
        <ecNumber evidence="11">2.4.99.28</ecNumber>
    </recommendedName>
    <alternativeName>
        <fullName evidence="11">Cell elongation protein RodA</fullName>
    </alternativeName>
    <alternativeName>
        <fullName evidence="11">Cell wall polymerase</fullName>
    </alternativeName>
    <alternativeName>
        <fullName evidence="11">Peptidoglycan polymerase</fullName>
        <shortName evidence="11">PG polymerase</shortName>
    </alternativeName>
</protein>
<evidence type="ECO:0000256" key="11">
    <source>
        <dbReference type="HAMAP-Rule" id="MF_02079"/>
    </source>
</evidence>
<dbReference type="EC" id="2.4.99.28" evidence="11"/>
<dbReference type="RefSeq" id="WP_338364788.1">
    <property type="nucleotide sequence ID" value="NZ_CAWVOK010000033.1"/>
</dbReference>
<keyword evidence="9 11" id="KW-0472">Membrane</keyword>
<evidence type="ECO:0000256" key="10">
    <source>
        <dbReference type="ARBA" id="ARBA00023316"/>
    </source>
</evidence>
<dbReference type="PANTHER" id="PTHR30474">
    <property type="entry name" value="CELL CYCLE PROTEIN"/>
    <property type="match status" value="1"/>
</dbReference>
<accession>A0ABP0EXS0</accession>
<comment type="subcellular location">
    <subcellularLocation>
        <location evidence="11">Cell inner membrane</location>
        <topology evidence="11">Multi-pass membrane protein</topology>
    </subcellularLocation>
    <subcellularLocation>
        <location evidence="1">Membrane</location>
        <topology evidence="1">Multi-pass membrane protein</topology>
    </subcellularLocation>
</comment>
<dbReference type="PANTHER" id="PTHR30474:SF1">
    <property type="entry name" value="PEPTIDOGLYCAN GLYCOSYLTRANSFERASE MRDB"/>
    <property type="match status" value="1"/>
</dbReference>
<keyword evidence="6 11" id="KW-0133">Cell shape</keyword>
<evidence type="ECO:0000313" key="12">
    <source>
        <dbReference type="EMBL" id="CAK8163515.1"/>
    </source>
</evidence>
<feature type="transmembrane region" description="Helical" evidence="11">
    <location>
        <begin position="107"/>
        <end position="124"/>
    </location>
</feature>
<evidence type="ECO:0000256" key="8">
    <source>
        <dbReference type="ARBA" id="ARBA00022989"/>
    </source>
</evidence>
<evidence type="ECO:0000256" key="5">
    <source>
        <dbReference type="ARBA" id="ARBA00022692"/>
    </source>
</evidence>
<keyword evidence="5 11" id="KW-0812">Transmembrane</keyword>
<dbReference type="EMBL" id="CAWVOK010000033">
    <property type="protein sequence ID" value="CAK8163515.1"/>
    <property type="molecule type" value="Genomic_DNA"/>
</dbReference>
<keyword evidence="8 11" id="KW-1133">Transmembrane helix</keyword>
<comment type="catalytic activity">
    <reaction evidence="11">
        <text>[GlcNAc-(1-&gt;4)-Mur2Ac(oyl-L-Ala-gamma-D-Glu-L-Lys-D-Ala-D-Ala)](n)-di-trans,octa-cis-undecaprenyl diphosphate + beta-D-GlcNAc-(1-&gt;4)-Mur2Ac(oyl-L-Ala-gamma-D-Glu-L-Lys-D-Ala-D-Ala)-di-trans,octa-cis-undecaprenyl diphosphate = [GlcNAc-(1-&gt;4)-Mur2Ac(oyl-L-Ala-gamma-D-Glu-L-Lys-D-Ala-D-Ala)](n+1)-di-trans,octa-cis-undecaprenyl diphosphate + di-trans,octa-cis-undecaprenyl diphosphate + H(+)</text>
        <dbReference type="Rhea" id="RHEA:23708"/>
        <dbReference type="Rhea" id="RHEA-COMP:9602"/>
        <dbReference type="Rhea" id="RHEA-COMP:9603"/>
        <dbReference type="ChEBI" id="CHEBI:15378"/>
        <dbReference type="ChEBI" id="CHEBI:58405"/>
        <dbReference type="ChEBI" id="CHEBI:60033"/>
        <dbReference type="ChEBI" id="CHEBI:78435"/>
        <dbReference type="EC" id="2.4.99.28"/>
    </reaction>
</comment>
<feature type="transmembrane region" description="Helical" evidence="11">
    <location>
        <begin position="158"/>
        <end position="176"/>
    </location>
</feature>
<comment type="function">
    <text evidence="11">Peptidoglycan polymerase that is essential for cell wall elongation.</text>
</comment>
<evidence type="ECO:0000256" key="3">
    <source>
        <dbReference type="ARBA" id="ARBA00022676"/>
    </source>
</evidence>
<feature type="transmembrane region" description="Helical" evidence="11">
    <location>
        <begin position="75"/>
        <end position="95"/>
    </location>
</feature>
<feature type="transmembrane region" description="Helical" evidence="11">
    <location>
        <begin position="270"/>
        <end position="290"/>
    </location>
</feature>
<dbReference type="GO" id="GO:0016757">
    <property type="term" value="F:glycosyltransferase activity"/>
    <property type="evidence" value="ECO:0007669"/>
    <property type="project" value="UniProtKB-KW"/>
</dbReference>
<sequence length="367" mass="41125">MLSKIKHFFIGFDLVLIIAFIVLLAIGIIEQYSAAHGNLRPWAYRHIVVAIIFIPLFLLIVFIPNSKIQSSSYSVYIISLLALIYLALFGSQIMGASRWIKFKYFNIQPSEICKIAIIMALARYFNSLNSYAINKYYYMVWAIILALFPTLLIFLQPNFGTCAIIIFITTILFFASGIALKHLFTMFFAALGMLPIIWYILHDYQKKRVLSFFNPTRDPLGSSYNAIQSQIAIGSGGLWGKGFLHGSQSQLDFLPEKQTDFIFTILLEEFGMFGGILFIICYCIIISRIAKIANQSDIMFNRLVAIGIAAMLFVHMFINIGMVIGILPVVGVPLPLVSYGGSSLLGSLLSLALLININKYNKGVISK</sequence>
<gene>
    <name evidence="11 12" type="primary">mrdB</name>
    <name evidence="11" type="synonym">rodA</name>
    <name evidence="12" type="ORF">CAXC1_70039</name>
</gene>
<dbReference type="NCBIfam" id="TIGR02210">
    <property type="entry name" value="rodA_shape"/>
    <property type="match status" value="1"/>
</dbReference>
<dbReference type="InterPro" id="IPR011923">
    <property type="entry name" value="RodA/MrdB"/>
</dbReference>
<dbReference type="Proteomes" id="UP001314181">
    <property type="component" value="Unassembled WGS sequence"/>
</dbReference>
<dbReference type="Pfam" id="PF01098">
    <property type="entry name" value="FTSW_RODA_SPOVE"/>
    <property type="match status" value="1"/>
</dbReference>
<keyword evidence="11" id="KW-0997">Cell inner membrane</keyword>
<comment type="similarity">
    <text evidence="11">Belongs to the SEDS family. MrdB/RodA subfamily.</text>
</comment>
<feature type="transmembrane region" description="Helical" evidence="11">
    <location>
        <begin position="302"/>
        <end position="330"/>
    </location>
</feature>
<reference evidence="12 13" key="1">
    <citation type="submission" date="2024-01" db="EMBL/GenBank/DDBJ databases">
        <authorList>
            <person name="Kunselman E."/>
        </authorList>
    </citation>
    <scope>NUCLEOTIDE SEQUENCE [LARGE SCALE GENOMIC DNA]</scope>
    <source>
        <strain evidence="12">2 abalone samples</strain>
    </source>
</reference>
<comment type="pathway">
    <text evidence="11">Cell wall biogenesis; peptidoglycan biosynthesis.</text>
</comment>
<dbReference type="PROSITE" id="PS00428">
    <property type="entry name" value="FTSW_RODA_SPOVE"/>
    <property type="match status" value="1"/>
</dbReference>
<dbReference type="HAMAP" id="MF_02079">
    <property type="entry name" value="PGT_RodA"/>
    <property type="match status" value="1"/>
</dbReference>
<feature type="transmembrane region" description="Helical" evidence="11">
    <location>
        <begin position="42"/>
        <end position="63"/>
    </location>
</feature>
<name>A0ABP0EXS0_9RICK</name>
<evidence type="ECO:0000256" key="6">
    <source>
        <dbReference type="ARBA" id="ARBA00022960"/>
    </source>
</evidence>
<feature type="transmembrane region" description="Helical" evidence="11">
    <location>
        <begin position="183"/>
        <end position="201"/>
    </location>
</feature>
<evidence type="ECO:0000256" key="7">
    <source>
        <dbReference type="ARBA" id="ARBA00022984"/>
    </source>
</evidence>
<organism evidence="12 13">
    <name type="scientific">Candidatus Xenohaliotis californiensis</name>
    <dbReference type="NCBI Taxonomy" id="84677"/>
    <lineage>
        <taxon>Bacteria</taxon>
        <taxon>Pseudomonadati</taxon>
        <taxon>Pseudomonadota</taxon>
        <taxon>Alphaproteobacteria</taxon>
        <taxon>Rickettsiales</taxon>
        <taxon>Anaplasmataceae</taxon>
        <taxon>Candidatus Xenohaliotis</taxon>
    </lineage>
</organism>
<keyword evidence="2 11" id="KW-1003">Cell membrane</keyword>
<dbReference type="NCBIfam" id="NF037961">
    <property type="entry name" value="RodA_shape"/>
    <property type="match status" value="1"/>
</dbReference>
<evidence type="ECO:0000256" key="2">
    <source>
        <dbReference type="ARBA" id="ARBA00022475"/>
    </source>
</evidence>
<dbReference type="InterPro" id="IPR018365">
    <property type="entry name" value="Cell_cycle_FtsW-rel_CS"/>
</dbReference>
<feature type="transmembrane region" description="Helical" evidence="11">
    <location>
        <begin position="136"/>
        <end position="152"/>
    </location>
</feature>
<feature type="transmembrane region" description="Helical" evidence="11">
    <location>
        <begin position="336"/>
        <end position="357"/>
    </location>
</feature>
<keyword evidence="10 11" id="KW-0961">Cell wall biogenesis/degradation</keyword>
<proteinExistence type="inferred from homology"/>